<protein>
    <submittedName>
        <fullName evidence="1">Uncharacterized protein</fullName>
    </submittedName>
</protein>
<dbReference type="EMBL" id="SLWA01000008">
    <property type="protein sequence ID" value="TCN53841.1"/>
    <property type="molecule type" value="Genomic_DNA"/>
</dbReference>
<proteinExistence type="predicted"/>
<evidence type="ECO:0000313" key="2">
    <source>
        <dbReference type="Proteomes" id="UP000295270"/>
    </source>
</evidence>
<accession>A0ABY2AWZ6</accession>
<keyword evidence="2" id="KW-1185">Reference proteome</keyword>
<evidence type="ECO:0000313" key="1">
    <source>
        <dbReference type="EMBL" id="TCN53841.1"/>
    </source>
</evidence>
<gene>
    <name evidence="1" type="ORF">EV142_108146</name>
</gene>
<comment type="caution">
    <text evidence="1">The sequence shown here is derived from an EMBL/GenBank/DDBJ whole genome shotgun (WGS) entry which is preliminary data.</text>
</comment>
<sequence length="35" mass="4460">MITLFKTSNFINLQMLSYFVYFYNKEIEDFLYIFY</sequence>
<dbReference type="Proteomes" id="UP000295270">
    <property type="component" value="Unassembled WGS sequence"/>
</dbReference>
<name>A0ABY2AWZ6_9FLAO</name>
<reference evidence="1 2" key="1">
    <citation type="journal article" date="2015" name="Stand. Genomic Sci.">
        <title>Genomic Encyclopedia of Bacterial and Archaeal Type Strains, Phase III: the genomes of soil and plant-associated and newly described type strains.</title>
        <authorList>
            <person name="Whitman W.B."/>
            <person name="Woyke T."/>
            <person name="Klenk H.P."/>
            <person name="Zhou Y."/>
            <person name="Lilburn T.G."/>
            <person name="Beck B.J."/>
            <person name="De Vos P."/>
            <person name="Vandamme P."/>
            <person name="Eisen J.A."/>
            <person name="Garrity G."/>
            <person name="Hugenholtz P."/>
            <person name="Kyrpides N.C."/>
        </authorList>
    </citation>
    <scope>NUCLEOTIDE SEQUENCE [LARGE SCALE GENOMIC DNA]</scope>
    <source>
        <strain evidence="1 2">P5626</strain>
    </source>
</reference>
<organism evidence="1 2">
    <name type="scientific">Flavobacterium circumlabens</name>
    <dbReference type="NCBI Taxonomy" id="2133765"/>
    <lineage>
        <taxon>Bacteria</taxon>
        <taxon>Pseudomonadati</taxon>
        <taxon>Bacteroidota</taxon>
        <taxon>Flavobacteriia</taxon>
        <taxon>Flavobacteriales</taxon>
        <taxon>Flavobacteriaceae</taxon>
        <taxon>Flavobacterium</taxon>
    </lineage>
</organism>